<dbReference type="PROSITE" id="PS00137">
    <property type="entry name" value="SUBTILASE_HIS"/>
    <property type="match status" value="1"/>
</dbReference>
<evidence type="ECO:0000259" key="8">
    <source>
        <dbReference type="Pfam" id="PF18998"/>
    </source>
</evidence>
<dbReference type="PROSITE" id="PS51892">
    <property type="entry name" value="SUBTILASE"/>
    <property type="match status" value="1"/>
</dbReference>
<dbReference type="InterPro" id="IPR050131">
    <property type="entry name" value="Peptidase_S8_subtilisin-like"/>
</dbReference>
<keyword evidence="2 5" id="KW-0645">Protease</keyword>
<dbReference type="Proteomes" id="UP001595729">
    <property type="component" value="Unassembled WGS sequence"/>
</dbReference>
<evidence type="ECO:0000256" key="5">
    <source>
        <dbReference type="PROSITE-ProRule" id="PRU01240"/>
    </source>
</evidence>
<dbReference type="PROSITE" id="PS00136">
    <property type="entry name" value="SUBTILASE_ASP"/>
    <property type="match status" value="1"/>
</dbReference>
<evidence type="ECO:0000256" key="3">
    <source>
        <dbReference type="ARBA" id="ARBA00022801"/>
    </source>
</evidence>
<dbReference type="RefSeq" id="WP_382174407.1">
    <property type="nucleotide sequence ID" value="NZ_JBHRXX010000005.1"/>
</dbReference>
<dbReference type="InterPro" id="IPR022398">
    <property type="entry name" value="Peptidase_S8_His-AS"/>
</dbReference>
<proteinExistence type="inferred from homology"/>
<feature type="domain" description="Bacterial repeat" evidence="8">
    <location>
        <begin position="491"/>
        <end position="555"/>
    </location>
</feature>
<dbReference type="Pfam" id="PF00082">
    <property type="entry name" value="Peptidase_S8"/>
    <property type="match status" value="1"/>
</dbReference>
<feature type="active site" description="Charge relay system" evidence="5">
    <location>
        <position position="154"/>
    </location>
</feature>
<evidence type="ECO:0000256" key="4">
    <source>
        <dbReference type="ARBA" id="ARBA00022825"/>
    </source>
</evidence>
<dbReference type="PRINTS" id="PR00723">
    <property type="entry name" value="SUBTILISIN"/>
</dbReference>
<dbReference type="PANTHER" id="PTHR43806">
    <property type="entry name" value="PEPTIDASE S8"/>
    <property type="match status" value="1"/>
</dbReference>
<name>A0ABV7W3T8_9BURK</name>
<keyword evidence="10" id="KW-1185">Reference proteome</keyword>
<feature type="active site" description="Charge relay system" evidence="5">
    <location>
        <position position="98"/>
    </location>
</feature>
<sequence>MPTTSKRLRVAQAQKALEANYFRGTNAKILSTFSLQPHLAAEVDANTLARLMASPLVTSIEEDVAMPLALAESTAMIGAPTAWATGVTGAGQTVAVLDTGVDKSHPMLAGAVVSEACYSSTTTQSKSLCPGGVPASTSAGAGVHCATSINGCSHGTHVAGIVAGRSDAAGGRGVAPGANLLSIQVFSFFPASNAVMSYTSDQIKALERVYLLKDSLNIAAVNMSLGAGQYNSTCDTQHVALKAAIDNLRAAGVATVIASGNSGYKSAMSAPACISSAISVAAHCDAGPDGSACGTGVGGIASYSNVASFVSLVAPGSYIRSSVPGGGYALYNGTSMAAPHVAGAWAQLRQLQPAISVADGLNLLKIQGLTVSDTRPGGTVSGLKRLQTGALTATPRTLTITRSGTGAGIVSSSPAGVLCGGDCSETFADNTTVTLIATPSAGSIFGGWSGACSGSGACTLSMSEARQVDAQFQAGSYTLSVSRSGNAMGSVTASSGGISCGSVCSATYMGGSTVSLTATPGPYARFAGWSGACAGTGSCVVSMVGARSVVATFSATRHTLSIGRAGNGSGVVTGKPGGIACGSACVTLQPVASTITLTAKASSGSRFMGWTGACRGVGTCKVKLSADVTVGAVFEKIPYVLSYVRAGSGSGMVAIAPASQVCANSCKQTLLSGTTVVLSATPAAGSNFVGWAGACRGTRPCTVTVRAATTVAANFRRQ</sequence>
<dbReference type="InterPro" id="IPR023827">
    <property type="entry name" value="Peptidase_S8_Asp-AS"/>
</dbReference>
<dbReference type="InterPro" id="IPR044060">
    <property type="entry name" value="Bacterial_rp_domain"/>
</dbReference>
<reference evidence="10" key="1">
    <citation type="journal article" date="2019" name="Int. J. Syst. Evol. Microbiol.">
        <title>The Global Catalogue of Microorganisms (GCM) 10K type strain sequencing project: providing services to taxonomists for standard genome sequencing and annotation.</title>
        <authorList>
            <consortium name="The Broad Institute Genomics Platform"/>
            <consortium name="The Broad Institute Genome Sequencing Center for Infectious Disease"/>
            <person name="Wu L."/>
            <person name="Ma J."/>
        </authorList>
    </citation>
    <scope>NUCLEOTIDE SEQUENCE [LARGE SCALE GENOMIC DNA]</scope>
    <source>
        <strain evidence="10">KCTC 42501</strain>
    </source>
</reference>
<keyword evidence="3 5" id="KW-0378">Hydrolase</keyword>
<dbReference type="InterPro" id="IPR015500">
    <property type="entry name" value="Peptidase_S8_subtilisin-rel"/>
</dbReference>
<evidence type="ECO:0000313" key="10">
    <source>
        <dbReference type="Proteomes" id="UP001595729"/>
    </source>
</evidence>
<feature type="domain" description="Peptidase S8/S53" evidence="7">
    <location>
        <begin position="89"/>
        <end position="372"/>
    </location>
</feature>
<organism evidence="9 10">
    <name type="scientific">Hydrogenophaga luteola</name>
    <dbReference type="NCBI Taxonomy" id="1591122"/>
    <lineage>
        <taxon>Bacteria</taxon>
        <taxon>Pseudomonadati</taxon>
        <taxon>Pseudomonadota</taxon>
        <taxon>Betaproteobacteria</taxon>
        <taxon>Burkholderiales</taxon>
        <taxon>Comamonadaceae</taxon>
        <taxon>Hydrogenophaga</taxon>
    </lineage>
</organism>
<dbReference type="InterPro" id="IPR000209">
    <property type="entry name" value="Peptidase_S8/S53_dom"/>
</dbReference>
<dbReference type="SUPFAM" id="SSF52743">
    <property type="entry name" value="Subtilisin-like"/>
    <property type="match status" value="1"/>
</dbReference>
<dbReference type="PROSITE" id="PS00138">
    <property type="entry name" value="SUBTILASE_SER"/>
    <property type="match status" value="1"/>
</dbReference>
<feature type="domain" description="Bacterial repeat" evidence="8">
    <location>
        <begin position="592"/>
        <end position="637"/>
    </location>
</feature>
<feature type="domain" description="Bacterial repeat" evidence="8">
    <location>
        <begin position="420"/>
        <end position="474"/>
    </location>
</feature>
<evidence type="ECO:0000313" key="9">
    <source>
        <dbReference type="EMBL" id="MFC3684489.1"/>
    </source>
</evidence>
<dbReference type="PANTHER" id="PTHR43806:SF11">
    <property type="entry name" value="CEREVISIN-RELATED"/>
    <property type="match status" value="1"/>
</dbReference>
<keyword evidence="4 5" id="KW-0720">Serine protease</keyword>
<dbReference type="InterPro" id="IPR036852">
    <property type="entry name" value="Peptidase_S8/S53_dom_sf"/>
</dbReference>
<feature type="active site" description="Charge relay system" evidence="5">
    <location>
        <position position="335"/>
    </location>
</feature>
<evidence type="ECO:0000256" key="1">
    <source>
        <dbReference type="ARBA" id="ARBA00011073"/>
    </source>
</evidence>
<dbReference type="Gene3D" id="3.40.50.200">
    <property type="entry name" value="Peptidase S8/S53 domain"/>
    <property type="match status" value="1"/>
</dbReference>
<protein>
    <submittedName>
        <fullName evidence="9">S8 family serine peptidase</fullName>
    </submittedName>
</protein>
<accession>A0ABV7W3T8</accession>
<evidence type="ECO:0000256" key="2">
    <source>
        <dbReference type="ARBA" id="ARBA00022670"/>
    </source>
</evidence>
<gene>
    <name evidence="9" type="ORF">ACFOPI_12865</name>
</gene>
<feature type="domain" description="Bacterial repeat" evidence="8">
    <location>
        <begin position="664"/>
        <end position="717"/>
    </location>
</feature>
<comment type="caution">
    <text evidence="9">The sequence shown here is derived from an EMBL/GenBank/DDBJ whole genome shotgun (WGS) entry which is preliminary data.</text>
</comment>
<evidence type="ECO:0000256" key="6">
    <source>
        <dbReference type="RuleBase" id="RU003355"/>
    </source>
</evidence>
<dbReference type="EMBL" id="JBHRXX010000005">
    <property type="protein sequence ID" value="MFC3684489.1"/>
    <property type="molecule type" value="Genomic_DNA"/>
</dbReference>
<dbReference type="Pfam" id="PF18998">
    <property type="entry name" value="Flg_new_2"/>
    <property type="match status" value="4"/>
</dbReference>
<comment type="similarity">
    <text evidence="1 5 6">Belongs to the peptidase S8 family.</text>
</comment>
<evidence type="ECO:0000259" key="7">
    <source>
        <dbReference type="Pfam" id="PF00082"/>
    </source>
</evidence>
<dbReference type="InterPro" id="IPR023828">
    <property type="entry name" value="Peptidase_S8_Ser-AS"/>
</dbReference>